<evidence type="ECO:0000256" key="4">
    <source>
        <dbReference type="ARBA" id="ARBA00022741"/>
    </source>
</evidence>
<dbReference type="InterPro" id="IPR001841">
    <property type="entry name" value="Znf_RING"/>
</dbReference>
<keyword evidence="3" id="KW-0677">Repeat</keyword>
<dbReference type="PROSITE" id="PS51873">
    <property type="entry name" value="TRIAD"/>
    <property type="match status" value="1"/>
</dbReference>
<evidence type="ECO:0000256" key="12">
    <source>
        <dbReference type="PROSITE-ProRule" id="PRU00175"/>
    </source>
</evidence>
<dbReference type="InterPro" id="IPR011709">
    <property type="entry name" value="DEAD-box_helicase_OB_fold"/>
</dbReference>
<dbReference type="Pfam" id="PF00271">
    <property type="entry name" value="Helicase_C"/>
    <property type="match status" value="1"/>
</dbReference>
<evidence type="ECO:0000313" key="19">
    <source>
        <dbReference type="EMBL" id="CAF3611417.1"/>
    </source>
</evidence>
<dbReference type="PROSITE" id="PS50089">
    <property type="entry name" value="ZF_RING_2"/>
    <property type="match status" value="1"/>
</dbReference>
<dbReference type="SMART" id="SM00360">
    <property type="entry name" value="RRM"/>
    <property type="match status" value="4"/>
</dbReference>
<dbReference type="CDD" id="cd18791">
    <property type="entry name" value="SF2_C_RHA"/>
    <property type="match status" value="1"/>
</dbReference>
<evidence type="ECO:0000256" key="11">
    <source>
        <dbReference type="ARBA" id="ARBA00038040"/>
    </source>
</evidence>
<evidence type="ECO:0000256" key="9">
    <source>
        <dbReference type="ARBA" id="ARBA00022833"/>
    </source>
</evidence>
<gene>
    <name evidence="18" type="ORF">OVA965_LOCUS5945</name>
    <name evidence="19" type="ORF">TMI583_LOCUS5941</name>
</gene>
<dbReference type="PANTHER" id="PTHR18934">
    <property type="entry name" value="ATP-DEPENDENT RNA HELICASE"/>
    <property type="match status" value="1"/>
</dbReference>
<dbReference type="Proteomes" id="UP000677228">
    <property type="component" value="Unassembled WGS sequence"/>
</dbReference>
<evidence type="ECO:0000256" key="3">
    <source>
        <dbReference type="ARBA" id="ARBA00022737"/>
    </source>
</evidence>
<keyword evidence="13" id="KW-0694">RNA-binding</keyword>
<dbReference type="SMART" id="SM00647">
    <property type="entry name" value="IBR"/>
    <property type="match status" value="2"/>
</dbReference>
<evidence type="ECO:0000256" key="6">
    <source>
        <dbReference type="ARBA" id="ARBA00022786"/>
    </source>
</evidence>
<comment type="caution">
    <text evidence="18">The sequence shown here is derived from an EMBL/GenBank/DDBJ whole genome shotgun (WGS) entry which is preliminary data.</text>
</comment>
<keyword evidence="1" id="KW-0808">Transferase</keyword>
<dbReference type="SMART" id="SM00184">
    <property type="entry name" value="RING"/>
    <property type="match status" value="1"/>
</dbReference>
<dbReference type="PROSITE" id="PS00518">
    <property type="entry name" value="ZF_RING_1"/>
    <property type="match status" value="1"/>
</dbReference>
<dbReference type="InterPro" id="IPR035979">
    <property type="entry name" value="RBD_domain_sf"/>
</dbReference>
<reference evidence="18" key="1">
    <citation type="submission" date="2021-02" db="EMBL/GenBank/DDBJ databases">
        <authorList>
            <person name="Nowell W R."/>
        </authorList>
    </citation>
    <scope>NUCLEOTIDE SEQUENCE</scope>
</reference>
<evidence type="ECO:0000259" key="17">
    <source>
        <dbReference type="PROSITE" id="PS51873"/>
    </source>
</evidence>
<evidence type="ECO:0000256" key="7">
    <source>
        <dbReference type="ARBA" id="ARBA00022801"/>
    </source>
</evidence>
<name>A0A8S2CXD7_9BILA</name>
<keyword evidence="8" id="KW-0347">Helicase</keyword>
<dbReference type="InterPro" id="IPR007502">
    <property type="entry name" value="Helicase-assoc_dom"/>
</dbReference>
<dbReference type="GO" id="GO:0016787">
    <property type="term" value="F:hydrolase activity"/>
    <property type="evidence" value="ECO:0007669"/>
    <property type="project" value="UniProtKB-KW"/>
</dbReference>
<feature type="domain" description="Helicase C-terminal" evidence="16">
    <location>
        <begin position="83"/>
        <end position="256"/>
    </location>
</feature>
<dbReference type="CDD" id="cd00590">
    <property type="entry name" value="RRM_SF"/>
    <property type="match status" value="2"/>
</dbReference>
<dbReference type="SUPFAM" id="SSF52540">
    <property type="entry name" value="P-loop containing nucleoside triphosphate hydrolases"/>
    <property type="match status" value="1"/>
</dbReference>
<evidence type="ECO:0000256" key="8">
    <source>
        <dbReference type="ARBA" id="ARBA00022806"/>
    </source>
</evidence>
<dbReference type="Pfam" id="PF04408">
    <property type="entry name" value="WHD_HA2"/>
    <property type="match status" value="1"/>
</dbReference>
<dbReference type="InterPro" id="IPR013083">
    <property type="entry name" value="Znf_RING/FYVE/PHD"/>
</dbReference>
<evidence type="ECO:0000259" key="16">
    <source>
        <dbReference type="PROSITE" id="PS51194"/>
    </source>
</evidence>
<keyword evidence="10" id="KW-0067">ATP-binding</keyword>
<dbReference type="PROSITE" id="PS51194">
    <property type="entry name" value="HELICASE_CTER"/>
    <property type="match status" value="1"/>
</dbReference>
<evidence type="ECO:0000313" key="20">
    <source>
        <dbReference type="Proteomes" id="UP000677228"/>
    </source>
</evidence>
<dbReference type="Gene3D" id="3.40.50.300">
    <property type="entry name" value="P-loop containing nucleotide triphosphate hydrolases"/>
    <property type="match status" value="1"/>
</dbReference>
<keyword evidence="9" id="KW-0862">Zinc</keyword>
<sequence length="1420" mass="162450">MHVGGCLITIQGPISEYRGRQVQQNFYEPQSKLIVMSATMDVNLFFSYFSSEFYTSIIEVNGRTFPIEDEYLNEDPDNYVTASIRKALEIHHSDQTGDILVFLTGLDEIELAIDEVQSILLDSNDKTAIALPLHGKLSEEESALVFEKSSVRKIIFATNVAETSLTIDGVKHVIDTGMVKEVMWDDKRKMQILKVGNITQSSVKQRRGRAGRTSSGKCYHLYTLETYESLDVCQRAEILCIQPSMAVLKLKYLGVENVETFEWLEPPSQSSIKEAMQSLKWLDALDHQTGKLTPIGIEMARLTINPMLAAMLFKARELNCLQYGLIIAGMLTVAQNIWWRGSDDQSKQLALESRLSFTHKLGDHFSLLKVYLEWNSIQKRQRYEWCKNNFINAKAMKLANDFVEEISKQIQSRYYDNIQELDNDMINKLLLCICAGYFQNLAIANGPLRAGYKIASEIDTTARVHRTSTLTFTSKTPKYVLFNELININSTNYMTTICSIDLKLLLNVSKPWYNYVNIEYLRTTTYESYCFNNIGPSLLSAIVGKKCCKLKKLEELIGGLIETDFQQAKLTIWCQQLKMDNAKQTVEDILKTEREKLFNETEEVQIIDSTRSLVGAGGVSHLVLVQNEFIKIILKRLPANVTEGEIRTICEAFGNVRNVYFLRQSNDDSSAAVVFNSISDASMASNKLNGYIYNGRSITATPSYMQTTAHSSVQNCRLKAIWYLTESDCSGKIHFTNETMALETYKQFQNLLIDRQRIRCQYSINGGNLPTLKVNWYIAQNNGLACIKFSTIDQAIDAVVKMNKTILNGRSILCQLAKRQYQPDKFTVFIKHLASDVDEDDIKTHFSLCVGLLDIVVFRGMKGALYKPPEDAKENIKIIFSQYETFQHESIIICPQINNCKVEAYVQFINLNELKQAIEDMNEKSNLIGYGKIRLMEKIVQENKRKDKEKIEYIIKLYNLSPDTDELDIIQLLKQRNLYNSISYILVYRKKENIHEQENKFTDKYKEMELSKLKSLFISDQYHTLPNIQIFSPTANGKVTALILFDDLRDVTTAINIFDNKLFVLGESKIRLIPHIMYTVFLHSEVVEVISNKIEQLINYVKQNMKDVHIKKKKTQNKSLKIFIDGTDIKQIATVRIEFDKIMKGIEFTFDDANWVRISVLRQVLAMGNRYRELEIEFGVSINIILTQYSIKVVGEENTVVKCVKRIEDLMNSIRAPSSSSNAADCPICLSPVEVPYSLQGCGHVYCRQCLVSYIETKYDTTLNTKALKVTCLVDSCNSLCLLRDLKALTDVNFYKLAKASFQAFIREQKDLVDCLDPECRQVYRSSTHSSTYICDTCTKIYCLECKVEYHVGMTCQAFKKFINKDKDDELLRINLGSLGFKCCPNCEILIDKYEGCNSVKCKQCDTAFCWLCKYTDPVD</sequence>
<dbReference type="InterPro" id="IPR000504">
    <property type="entry name" value="RRM_dom"/>
</dbReference>
<dbReference type="EMBL" id="CAJOBA010001723">
    <property type="protein sequence ID" value="CAF3611417.1"/>
    <property type="molecule type" value="Genomic_DNA"/>
</dbReference>
<dbReference type="PANTHER" id="PTHR18934:SF91">
    <property type="entry name" value="PRE-MRNA-SPLICING FACTOR ATP-DEPENDENT RNA HELICASE PRP16"/>
    <property type="match status" value="1"/>
</dbReference>
<evidence type="ECO:0000313" key="18">
    <source>
        <dbReference type="EMBL" id="CAF0826915.1"/>
    </source>
</evidence>
<keyword evidence="7" id="KW-0378">Hydrolase</keyword>
<dbReference type="GO" id="GO:0016740">
    <property type="term" value="F:transferase activity"/>
    <property type="evidence" value="ECO:0007669"/>
    <property type="project" value="UniProtKB-KW"/>
</dbReference>
<comment type="similarity">
    <text evidence="11">Belongs to the DEAD box helicase family. DEAH subfamily. PRP16 sub-subfamily.</text>
</comment>
<feature type="domain" description="RING-type" evidence="14">
    <location>
        <begin position="1226"/>
        <end position="1276"/>
    </location>
</feature>
<dbReference type="SMART" id="SM00490">
    <property type="entry name" value="HELICc"/>
    <property type="match status" value="1"/>
</dbReference>
<dbReference type="Gene3D" id="3.30.40.10">
    <property type="entry name" value="Zinc/RING finger domain, C3HC4 (zinc finger)"/>
    <property type="match status" value="1"/>
</dbReference>
<dbReference type="InterPro" id="IPR017907">
    <property type="entry name" value="Znf_RING_CS"/>
</dbReference>
<dbReference type="InterPro" id="IPR044066">
    <property type="entry name" value="TRIAD_supradom"/>
</dbReference>
<dbReference type="PROSITE" id="PS50102">
    <property type="entry name" value="RRM"/>
    <property type="match status" value="1"/>
</dbReference>
<dbReference type="InterPro" id="IPR012677">
    <property type="entry name" value="Nucleotide-bd_a/b_plait_sf"/>
</dbReference>
<dbReference type="Gene3D" id="1.20.120.1080">
    <property type="match status" value="1"/>
</dbReference>
<organism evidence="18 20">
    <name type="scientific">Didymodactylos carnosus</name>
    <dbReference type="NCBI Taxonomy" id="1234261"/>
    <lineage>
        <taxon>Eukaryota</taxon>
        <taxon>Metazoa</taxon>
        <taxon>Spiralia</taxon>
        <taxon>Gnathifera</taxon>
        <taxon>Rotifera</taxon>
        <taxon>Eurotatoria</taxon>
        <taxon>Bdelloidea</taxon>
        <taxon>Philodinida</taxon>
        <taxon>Philodinidae</taxon>
        <taxon>Didymodactylos</taxon>
    </lineage>
</organism>
<dbReference type="Pfam" id="PF21010">
    <property type="entry name" value="HA2_C"/>
    <property type="match status" value="1"/>
</dbReference>
<dbReference type="GO" id="GO:0008270">
    <property type="term" value="F:zinc ion binding"/>
    <property type="evidence" value="ECO:0007669"/>
    <property type="project" value="UniProtKB-KW"/>
</dbReference>
<dbReference type="CDD" id="cd20335">
    <property type="entry name" value="BRcat_RBR"/>
    <property type="match status" value="1"/>
</dbReference>
<dbReference type="GO" id="GO:0003723">
    <property type="term" value="F:RNA binding"/>
    <property type="evidence" value="ECO:0007669"/>
    <property type="project" value="UniProtKB-UniRule"/>
</dbReference>
<dbReference type="SUPFAM" id="SSF57850">
    <property type="entry name" value="RING/U-box"/>
    <property type="match status" value="3"/>
</dbReference>
<feature type="domain" description="RRM" evidence="15">
    <location>
        <begin position="630"/>
        <end position="705"/>
    </location>
</feature>
<dbReference type="InterPro" id="IPR048333">
    <property type="entry name" value="HA2_WH"/>
</dbReference>
<evidence type="ECO:0000256" key="1">
    <source>
        <dbReference type="ARBA" id="ARBA00022679"/>
    </source>
</evidence>
<evidence type="ECO:0000256" key="5">
    <source>
        <dbReference type="ARBA" id="ARBA00022771"/>
    </source>
</evidence>
<dbReference type="Proteomes" id="UP000682733">
    <property type="component" value="Unassembled WGS sequence"/>
</dbReference>
<dbReference type="Pfam" id="PF07717">
    <property type="entry name" value="OB_NTP_bind"/>
    <property type="match status" value="1"/>
</dbReference>
<evidence type="ECO:0000256" key="2">
    <source>
        <dbReference type="ARBA" id="ARBA00022723"/>
    </source>
</evidence>
<dbReference type="GO" id="GO:0005524">
    <property type="term" value="F:ATP binding"/>
    <property type="evidence" value="ECO:0007669"/>
    <property type="project" value="UniProtKB-KW"/>
</dbReference>
<dbReference type="Pfam" id="PF01485">
    <property type="entry name" value="IBR"/>
    <property type="match status" value="2"/>
</dbReference>
<evidence type="ECO:0000256" key="13">
    <source>
        <dbReference type="PROSITE-ProRule" id="PRU00176"/>
    </source>
</evidence>
<dbReference type="GO" id="GO:0034458">
    <property type="term" value="F:3'-5' RNA helicase activity"/>
    <property type="evidence" value="ECO:0007669"/>
    <property type="project" value="TreeGrafter"/>
</dbReference>
<keyword evidence="4" id="KW-0547">Nucleotide-binding</keyword>
<dbReference type="InterPro" id="IPR027370">
    <property type="entry name" value="Znf-RING_euk"/>
</dbReference>
<dbReference type="EMBL" id="CAJNOK010001723">
    <property type="protein sequence ID" value="CAF0826915.1"/>
    <property type="molecule type" value="Genomic_DNA"/>
</dbReference>
<feature type="non-terminal residue" evidence="18">
    <location>
        <position position="1"/>
    </location>
</feature>
<dbReference type="Pfam" id="PF13445">
    <property type="entry name" value="zf-RING_UBOX"/>
    <property type="match status" value="1"/>
</dbReference>
<proteinExistence type="inferred from homology"/>
<evidence type="ECO:0000259" key="15">
    <source>
        <dbReference type="PROSITE" id="PS50102"/>
    </source>
</evidence>
<keyword evidence="2" id="KW-0479">Metal-binding</keyword>
<protein>
    <recommendedName>
        <fullName evidence="21">ATP-dependent RNA helicase</fullName>
    </recommendedName>
</protein>
<dbReference type="InterPro" id="IPR001650">
    <property type="entry name" value="Helicase_C-like"/>
</dbReference>
<keyword evidence="5 12" id="KW-0863">Zinc-finger</keyword>
<keyword evidence="6" id="KW-0833">Ubl conjugation pathway</keyword>
<feature type="domain" description="RING-type" evidence="17">
    <location>
        <begin position="1222"/>
        <end position="1420"/>
    </location>
</feature>
<dbReference type="Gene3D" id="3.30.70.330">
    <property type="match status" value="3"/>
</dbReference>
<dbReference type="Pfam" id="PF00076">
    <property type="entry name" value="RRM_1"/>
    <property type="match status" value="1"/>
</dbReference>
<evidence type="ECO:0000256" key="10">
    <source>
        <dbReference type="ARBA" id="ARBA00022840"/>
    </source>
</evidence>
<dbReference type="CDD" id="cd20336">
    <property type="entry name" value="Rcat_RBR"/>
    <property type="match status" value="1"/>
</dbReference>
<dbReference type="Gene3D" id="1.20.120.1750">
    <property type="match status" value="1"/>
</dbReference>
<accession>A0A8S2CXD7</accession>
<dbReference type="CDD" id="cd16449">
    <property type="entry name" value="RING-HC"/>
    <property type="match status" value="1"/>
</dbReference>
<dbReference type="SUPFAM" id="SSF54928">
    <property type="entry name" value="RNA-binding domain, RBD"/>
    <property type="match status" value="3"/>
</dbReference>
<dbReference type="InterPro" id="IPR027417">
    <property type="entry name" value="P-loop_NTPase"/>
</dbReference>
<evidence type="ECO:0000259" key="14">
    <source>
        <dbReference type="PROSITE" id="PS50089"/>
    </source>
</evidence>
<dbReference type="SMART" id="SM00847">
    <property type="entry name" value="HA2"/>
    <property type="match status" value="1"/>
</dbReference>
<evidence type="ECO:0008006" key="21">
    <source>
        <dbReference type="Google" id="ProtNLM"/>
    </source>
</evidence>
<dbReference type="InterPro" id="IPR002867">
    <property type="entry name" value="IBR_dom"/>
</dbReference>